<dbReference type="AlphaFoldDB" id="A0A3B1CBS6"/>
<feature type="domain" description="Putative regulatory protein FmdB zinc ribbon" evidence="1">
    <location>
        <begin position="1"/>
        <end position="43"/>
    </location>
</feature>
<proteinExistence type="predicted"/>
<evidence type="ECO:0000259" key="1">
    <source>
        <dbReference type="SMART" id="SM00834"/>
    </source>
</evidence>
<sequence length="81" mass="8443">MPIYEYTCAKCGHFFEALVRSSAKSDSPSCPDCASGKVVKELSIFSPSVASHLSAPPRCDTSGQCDTPNLPGCRSGACGLN</sequence>
<dbReference type="InterPro" id="IPR013429">
    <property type="entry name" value="Regulatory_FmdB_Zinc_ribbon"/>
</dbReference>
<dbReference type="NCBIfam" id="TIGR02605">
    <property type="entry name" value="CxxC_CxxC_SSSS"/>
    <property type="match status" value="1"/>
</dbReference>
<dbReference type="EMBL" id="UOGE01000092">
    <property type="protein sequence ID" value="VAX24091.1"/>
    <property type="molecule type" value="Genomic_DNA"/>
</dbReference>
<evidence type="ECO:0000313" key="2">
    <source>
        <dbReference type="EMBL" id="VAX24091.1"/>
    </source>
</evidence>
<protein>
    <recommendedName>
        <fullName evidence="1">Putative regulatory protein FmdB zinc ribbon domain-containing protein</fullName>
    </recommendedName>
</protein>
<accession>A0A3B1CBS6</accession>
<gene>
    <name evidence="2" type="ORF">MNBD_NITROSPINAE02-2238</name>
</gene>
<name>A0A3B1CBS6_9ZZZZ</name>
<reference evidence="2" key="1">
    <citation type="submission" date="2018-06" db="EMBL/GenBank/DDBJ databases">
        <authorList>
            <person name="Zhirakovskaya E."/>
        </authorList>
    </citation>
    <scope>NUCLEOTIDE SEQUENCE</scope>
</reference>
<dbReference type="Pfam" id="PF09723">
    <property type="entry name" value="Zn_ribbon_8"/>
    <property type="match status" value="1"/>
</dbReference>
<organism evidence="2">
    <name type="scientific">hydrothermal vent metagenome</name>
    <dbReference type="NCBI Taxonomy" id="652676"/>
    <lineage>
        <taxon>unclassified sequences</taxon>
        <taxon>metagenomes</taxon>
        <taxon>ecological metagenomes</taxon>
    </lineage>
</organism>
<dbReference type="SMART" id="SM00834">
    <property type="entry name" value="CxxC_CXXC_SSSS"/>
    <property type="match status" value="1"/>
</dbReference>